<dbReference type="EMBL" id="ADBV01014163">
    <property type="protein sequence ID" value="EJW73383.1"/>
    <property type="molecule type" value="Genomic_DNA"/>
</dbReference>
<organism evidence="1 2">
    <name type="scientific">Wuchereria bancrofti</name>
    <dbReference type="NCBI Taxonomy" id="6293"/>
    <lineage>
        <taxon>Eukaryota</taxon>
        <taxon>Metazoa</taxon>
        <taxon>Ecdysozoa</taxon>
        <taxon>Nematoda</taxon>
        <taxon>Chromadorea</taxon>
        <taxon>Rhabditida</taxon>
        <taxon>Spirurina</taxon>
        <taxon>Spiruromorpha</taxon>
        <taxon>Filarioidea</taxon>
        <taxon>Onchocercidae</taxon>
        <taxon>Wuchereria</taxon>
    </lineage>
</organism>
<name>J9DUN3_WUCBA</name>
<dbReference type="AlphaFoldDB" id="J9DUN3"/>
<reference evidence="2" key="1">
    <citation type="submission" date="2012-08" db="EMBL/GenBank/DDBJ databases">
        <title>The Genome Sequence of Wuchereria bancrofti.</title>
        <authorList>
            <person name="Nutman T.B."/>
            <person name="Fink D.L."/>
            <person name="Russ C."/>
            <person name="Young S."/>
            <person name="Zeng Q."/>
            <person name="Koehrsen M."/>
            <person name="Alvarado L."/>
            <person name="Berlin A."/>
            <person name="Chapman S.B."/>
            <person name="Chen Z."/>
            <person name="Freedman E."/>
            <person name="Gellesch M."/>
            <person name="Goldberg J."/>
            <person name="Griggs A."/>
            <person name="Gujja S."/>
            <person name="Heilman E.R."/>
            <person name="Heiman D."/>
            <person name="Hepburn T."/>
            <person name="Howarth C."/>
            <person name="Jen D."/>
            <person name="Larson L."/>
            <person name="Lewis B."/>
            <person name="Mehta T."/>
            <person name="Park D."/>
            <person name="Pearson M."/>
            <person name="Roberts A."/>
            <person name="Saif S."/>
            <person name="Shea T."/>
            <person name="Shenoy N."/>
            <person name="Sisk P."/>
            <person name="Stolte C."/>
            <person name="Sykes S."/>
            <person name="Walk T."/>
            <person name="White J."/>
            <person name="Yandava C."/>
            <person name="Haas B."/>
            <person name="Henn M.R."/>
            <person name="Nusbaum C."/>
            <person name="Birren B."/>
        </authorList>
    </citation>
    <scope>NUCLEOTIDE SEQUENCE [LARGE SCALE GENOMIC DNA]</scope>
    <source>
        <strain evidence="2">NA</strain>
    </source>
</reference>
<accession>J9DUN3</accession>
<comment type="caution">
    <text evidence="1">The sequence shown here is derived from an EMBL/GenBank/DDBJ whole genome shotgun (WGS) entry which is preliminary data.</text>
</comment>
<evidence type="ECO:0000313" key="2">
    <source>
        <dbReference type="Proteomes" id="UP000004810"/>
    </source>
</evidence>
<gene>
    <name evidence="1" type="ORF">WUBG_15712</name>
</gene>
<evidence type="ECO:0000313" key="1">
    <source>
        <dbReference type="EMBL" id="EJW73383.1"/>
    </source>
</evidence>
<dbReference type="Proteomes" id="UP000004810">
    <property type="component" value="Unassembled WGS sequence"/>
</dbReference>
<proteinExistence type="predicted"/>
<protein>
    <submittedName>
        <fullName evidence="1">Uncharacterized protein</fullName>
    </submittedName>
</protein>
<feature type="non-terminal residue" evidence="1">
    <location>
        <position position="106"/>
    </location>
</feature>
<sequence>CKGRSWFVDVTYLASIGGKLFTEWNEQRSKGIKKCWVEGISTYELDCLIDATAKYRQIVVTRMNYDVLVSVSFRYNISAVLRAVESFLMDAEWIHPIRRLEYAVCY</sequence>
<feature type="non-terminal residue" evidence="1">
    <location>
        <position position="1"/>
    </location>
</feature>